<dbReference type="RefSeq" id="WP_091052873.1">
    <property type="nucleotide sequence ID" value="NZ_FNGF01000006.1"/>
</dbReference>
<dbReference type="OrthoDB" id="3526581at2"/>
<keyword evidence="1" id="KW-0812">Transmembrane</keyword>
<evidence type="ECO:0000313" key="2">
    <source>
        <dbReference type="EMBL" id="SDL46232.1"/>
    </source>
</evidence>
<keyword evidence="3" id="KW-1185">Reference proteome</keyword>
<reference evidence="3" key="1">
    <citation type="submission" date="2016-10" db="EMBL/GenBank/DDBJ databases">
        <authorList>
            <person name="Varghese N."/>
            <person name="Submissions S."/>
        </authorList>
    </citation>
    <scope>NUCLEOTIDE SEQUENCE [LARGE SCALE GENOMIC DNA]</scope>
    <source>
        <strain evidence="3">CGMCC 4.3147</strain>
    </source>
</reference>
<sequence>MAPVQKKPHPVLVVVLLAVVAAVLLAFPVALYANTTALVDGYRASHGQAGVPGTAVVDSVSNARGGQVCTGLFTPDDGGTPVEARIEVVGGCEPGQEVQARLMEGRPSPFIGYDDPRAWEPGAGDWAAFIPLVVLFGLLSLPLLILLAMIAKRLLRGKDAPEH</sequence>
<keyword evidence="1" id="KW-0472">Membrane</keyword>
<dbReference type="EMBL" id="FNGF01000006">
    <property type="protein sequence ID" value="SDL46232.1"/>
    <property type="molecule type" value="Genomic_DNA"/>
</dbReference>
<gene>
    <name evidence="2" type="ORF">SAMN05216298_3924</name>
</gene>
<feature type="transmembrane region" description="Helical" evidence="1">
    <location>
        <begin position="126"/>
        <end position="150"/>
    </location>
</feature>
<evidence type="ECO:0000256" key="1">
    <source>
        <dbReference type="SAM" id="Phobius"/>
    </source>
</evidence>
<accession>A0A1G9K9C0</accession>
<name>A0A1G9K9C0_9ACTN</name>
<dbReference type="AlphaFoldDB" id="A0A1G9K9C0"/>
<organism evidence="2 3">
    <name type="scientific">Glycomyces sambucus</name>
    <dbReference type="NCBI Taxonomy" id="380244"/>
    <lineage>
        <taxon>Bacteria</taxon>
        <taxon>Bacillati</taxon>
        <taxon>Actinomycetota</taxon>
        <taxon>Actinomycetes</taxon>
        <taxon>Glycomycetales</taxon>
        <taxon>Glycomycetaceae</taxon>
        <taxon>Glycomyces</taxon>
    </lineage>
</organism>
<dbReference type="Proteomes" id="UP000198662">
    <property type="component" value="Unassembled WGS sequence"/>
</dbReference>
<protein>
    <submittedName>
        <fullName evidence="2">Uncharacterized protein</fullName>
    </submittedName>
</protein>
<evidence type="ECO:0000313" key="3">
    <source>
        <dbReference type="Proteomes" id="UP000198662"/>
    </source>
</evidence>
<feature type="transmembrane region" description="Helical" evidence="1">
    <location>
        <begin position="12"/>
        <end position="33"/>
    </location>
</feature>
<proteinExistence type="predicted"/>
<keyword evidence="1" id="KW-1133">Transmembrane helix</keyword>